<feature type="domain" description="Spermatogenesis-associated protein 20-like TRX" evidence="1">
    <location>
        <begin position="6"/>
        <end position="164"/>
    </location>
</feature>
<dbReference type="PIRSF" id="PIRSF006402">
    <property type="entry name" value="UCP006402_thioredoxin"/>
    <property type="match status" value="1"/>
</dbReference>
<dbReference type="InterPro" id="IPR004879">
    <property type="entry name" value="Ssp411-like_TRX"/>
</dbReference>
<evidence type="ECO:0000313" key="2">
    <source>
        <dbReference type="EMBL" id="AZG78220.1"/>
    </source>
</evidence>
<dbReference type="Gene3D" id="3.40.30.10">
    <property type="entry name" value="Glutaredoxin"/>
    <property type="match status" value="1"/>
</dbReference>
<dbReference type="PANTHER" id="PTHR42899:SF1">
    <property type="entry name" value="SPERMATOGENESIS-ASSOCIATED PROTEIN 20"/>
    <property type="match status" value="1"/>
</dbReference>
<dbReference type="RefSeq" id="WP_124739804.1">
    <property type="nucleotide sequence ID" value="NZ_CP034086.1"/>
</dbReference>
<dbReference type="AlphaFoldDB" id="A0A3G8MAJ1"/>
<sequence length="675" mass="74967">MSVESNRLGQETSPYLLQHQHNPVHWQAWSAETLALAKQTGKPILLSSGYAACHWCHVMAHESFEDPEIAALMNEFFINVKVDREERPDVDYLYQQALMMMGQRGGWPLTMFLTPEGKPFWGGTYFPPSAQGGRPGFAELLKTIAELWRTRANAIEHNVAELSAGLASLSETTPGEPVSPDLVESICAQLEQRLDHVDGGFGSAPKFPQATSLDFLWRAWKRTGRDSLRQAVVLTLDHISQGGVYDHLGGGFARYSTDNRWLVPHFEKMLYDNAQLIELLTEVWQDERRELYRLRVTETIEWMTREMRAPGGGFASSLDADSEGEEGKFYSWSEAEIGEALGARAPFFERAYGVSREGNWEHGKSVLNRLGSIELLDEESEAALAEDRAALFSVRERRVRPGCDDKVLADWNGLTIAAIAKAACVFERGDWLDIAIEAFDFVKGAMTTDDGRLLHSWRCGRPRHMAVLDDYGAMCRAALALYEATGAPSYLERARRWVEHVEHHYRDRNGGYFYAADDADTLIARVKIAEDSALPSGNGMMLQVLAQLYYLTGESVYRQRAEAIAKDFSGTIRERVLGFSSLLNGIEMLRAALQIVVIGETDAADTAALKRVIYGVSRPGRVLSVIAPGAALPRAHPAFGKTLLGDRATAYVCRGMVCSLPIVEPDALAAALRET</sequence>
<dbReference type="Proteomes" id="UP000273982">
    <property type="component" value="Chromosome"/>
</dbReference>
<dbReference type="InterPro" id="IPR008928">
    <property type="entry name" value="6-hairpin_glycosidase_sf"/>
</dbReference>
<dbReference type="GO" id="GO:0005975">
    <property type="term" value="P:carbohydrate metabolic process"/>
    <property type="evidence" value="ECO:0007669"/>
    <property type="project" value="InterPro"/>
</dbReference>
<proteinExistence type="predicted"/>
<dbReference type="InterPro" id="IPR036249">
    <property type="entry name" value="Thioredoxin-like_sf"/>
</dbReference>
<dbReference type="PANTHER" id="PTHR42899">
    <property type="entry name" value="SPERMATOGENESIS-ASSOCIATED PROTEIN 20"/>
    <property type="match status" value="1"/>
</dbReference>
<dbReference type="Gene3D" id="1.50.10.20">
    <property type="match status" value="1"/>
</dbReference>
<organism evidence="2 3">
    <name type="scientific">Methylocystis rosea</name>
    <dbReference type="NCBI Taxonomy" id="173366"/>
    <lineage>
        <taxon>Bacteria</taxon>
        <taxon>Pseudomonadati</taxon>
        <taxon>Pseudomonadota</taxon>
        <taxon>Alphaproteobacteria</taxon>
        <taxon>Hyphomicrobiales</taxon>
        <taxon>Methylocystaceae</taxon>
        <taxon>Methylocystis</taxon>
    </lineage>
</organism>
<reference evidence="2 3" key="1">
    <citation type="submission" date="2018-11" db="EMBL/GenBank/DDBJ databases">
        <title>Genome squencing of methanotrophic bacteria isolated from alkaline groundwater in Korea.</title>
        <authorList>
            <person name="Nguyen L.N."/>
        </authorList>
    </citation>
    <scope>NUCLEOTIDE SEQUENCE [LARGE SCALE GENOMIC DNA]</scope>
    <source>
        <strain evidence="2 3">GW6</strain>
    </source>
</reference>
<dbReference type="EMBL" id="CP034086">
    <property type="protein sequence ID" value="AZG78220.1"/>
    <property type="molecule type" value="Genomic_DNA"/>
</dbReference>
<evidence type="ECO:0000259" key="1">
    <source>
        <dbReference type="Pfam" id="PF03190"/>
    </source>
</evidence>
<accession>A0A3G8MAJ1</accession>
<dbReference type="InterPro" id="IPR005198">
    <property type="entry name" value="Glyco_hydro_76"/>
</dbReference>
<protein>
    <submittedName>
        <fullName evidence="2">Thioredoxin domain-containing protein</fullName>
    </submittedName>
</protein>
<gene>
    <name evidence="2" type="ORF">EHO51_16615</name>
</gene>
<dbReference type="CDD" id="cd02955">
    <property type="entry name" value="SSP411"/>
    <property type="match status" value="1"/>
</dbReference>
<dbReference type="SUPFAM" id="SSF52833">
    <property type="entry name" value="Thioredoxin-like"/>
    <property type="match status" value="1"/>
</dbReference>
<name>A0A3G8MAJ1_9HYPH</name>
<dbReference type="SUPFAM" id="SSF48208">
    <property type="entry name" value="Six-hairpin glycosidases"/>
    <property type="match status" value="1"/>
</dbReference>
<dbReference type="InterPro" id="IPR024705">
    <property type="entry name" value="Ssp411"/>
</dbReference>
<dbReference type="Pfam" id="PF03663">
    <property type="entry name" value="Glyco_hydro_76"/>
    <property type="match status" value="1"/>
</dbReference>
<dbReference type="KEGG" id="mros:EHO51_16615"/>
<evidence type="ECO:0000313" key="3">
    <source>
        <dbReference type="Proteomes" id="UP000273982"/>
    </source>
</evidence>
<dbReference type="Pfam" id="PF03190">
    <property type="entry name" value="Thioredox_DsbH"/>
    <property type="match status" value="1"/>
</dbReference>